<feature type="transmembrane region" description="Helical" evidence="5">
    <location>
        <begin position="166"/>
        <end position="186"/>
    </location>
</feature>
<dbReference type="Proteomes" id="UP000054485">
    <property type="component" value="Unassembled WGS sequence"/>
</dbReference>
<keyword evidence="4 5" id="KW-0472">Membrane</keyword>
<feature type="transmembrane region" description="Helical" evidence="5">
    <location>
        <begin position="34"/>
        <end position="57"/>
    </location>
</feature>
<feature type="transmembrane region" description="Helical" evidence="5">
    <location>
        <begin position="124"/>
        <end position="145"/>
    </location>
</feature>
<evidence type="ECO:0000256" key="5">
    <source>
        <dbReference type="SAM" id="Phobius"/>
    </source>
</evidence>
<keyword evidence="7" id="KW-1185">Reference proteome</keyword>
<gene>
    <name evidence="6" type="ORF">CY34DRAFT_805799</name>
</gene>
<dbReference type="InterPro" id="IPR011701">
    <property type="entry name" value="MFS"/>
</dbReference>
<evidence type="ECO:0008006" key="8">
    <source>
        <dbReference type="Google" id="ProtNLM"/>
    </source>
</evidence>
<comment type="subcellular location">
    <subcellularLocation>
        <location evidence="1">Membrane</location>
        <topology evidence="1">Multi-pass membrane protein</topology>
    </subcellularLocation>
</comment>
<accession>A0A0D0B552</accession>
<dbReference type="PANTHER" id="PTHR23510">
    <property type="entry name" value="INNER MEMBRANE TRANSPORT PROTEIN YAJR"/>
    <property type="match status" value="1"/>
</dbReference>
<protein>
    <recommendedName>
        <fullName evidence="8">MFS general substrate transporter</fullName>
    </recommendedName>
</protein>
<feature type="transmembrane region" description="Helical" evidence="5">
    <location>
        <begin position="457"/>
        <end position="474"/>
    </location>
</feature>
<evidence type="ECO:0000313" key="7">
    <source>
        <dbReference type="Proteomes" id="UP000054485"/>
    </source>
</evidence>
<feature type="transmembrane region" description="Helical" evidence="5">
    <location>
        <begin position="431"/>
        <end position="451"/>
    </location>
</feature>
<organism evidence="6 7">
    <name type="scientific">Suillus luteus UH-Slu-Lm8-n1</name>
    <dbReference type="NCBI Taxonomy" id="930992"/>
    <lineage>
        <taxon>Eukaryota</taxon>
        <taxon>Fungi</taxon>
        <taxon>Dikarya</taxon>
        <taxon>Basidiomycota</taxon>
        <taxon>Agaricomycotina</taxon>
        <taxon>Agaricomycetes</taxon>
        <taxon>Agaricomycetidae</taxon>
        <taxon>Boletales</taxon>
        <taxon>Suillineae</taxon>
        <taxon>Suillaceae</taxon>
        <taxon>Suillus</taxon>
    </lineage>
</organism>
<keyword evidence="3 5" id="KW-1133">Transmembrane helix</keyword>
<dbReference type="OrthoDB" id="2015447at2759"/>
<dbReference type="GO" id="GO:0022857">
    <property type="term" value="F:transmembrane transporter activity"/>
    <property type="evidence" value="ECO:0007669"/>
    <property type="project" value="InterPro"/>
</dbReference>
<dbReference type="GO" id="GO:0016020">
    <property type="term" value="C:membrane"/>
    <property type="evidence" value="ECO:0007669"/>
    <property type="project" value="UniProtKB-SubCell"/>
</dbReference>
<evidence type="ECO:0000313" key="6">
    <source>
        <dbReference type="EMBL" id="KIK41637.1"/>
    </source>
</evidence>
<feature type="transmembrane region" description="Helical" evidence="5">
    <location>
        <begin position="328"/>
        <end position="350"/>
    </location>
</feature>
<keyword evidence="2 5" id="KW-0812">Transmembrane</keyword>
<sequence length="479" mass="52250">MTDLKRLLAQINPFSSRHEASGNRDEEEFKLPNMASLVIMISMNLLLQISFFIVVSSSNKYAEYLGGNATFSGIVIGIPTAFAGLSLIPLTKYDKGMYKMPLHVSCCFAILGHVTYALAYRANFLYLILIGRCLNGVALSMFMYCKRYCSDPRIVGIRRRTTLASWIVISQGLGMSLGPFLGGVLYNVGFSNSVFNGYTSLGWIMAGIYTGFWVLVTKYFKDIPQPPTVTELQPACDSNAVPIISLEKVKSGDAEASPSYSITPAASPPPPIDESFRAQLSLITLSQWGVIACMCWFAMLCFFILGSWEANLPVFGAAAQNFHWSPFAAGNFIALGGITSFPFLLFNLLAARHTQDRKILAFGTMLGLAGLIIFLSILRTGKVNYGSLFVCWWTVALGFNLATTVTLSLLSKQLPPEWNGRISMAIQYSNYVGRVTGAVWGGSGVSVGMLNFVGLEIAMVGIGAILFTTFWSDLKTKTG</sequence>
<dbReference type="HOGENOM" id="CLU_042172_0_0_1"/>
<dbReference type="AlphaFoldDB" id="A0A0D0B552"/>
<evidence type="ECO:0000256" key="4">
    <source>
        <dbReference type="ARBA" id="ARBA00023136"/>
    </source>
</evidence>
<evidence type="ECO:0000256" key="1">
    <source>
        <dbReference type="ARBA" id="ARBA00004141"/>
    </source>
</evidence>
<evidence type="ECO:0000256" key="3">
    <source>
        <dbReference type="ARBA" id="ARBA00022989"/>
    </source>
</evidence>
<feature type="transmembrane region" description="Helical" evidence="5">
    <location>
        <begin position="359"/>
        <end position="379"/>
    </location>
</feature>
<dbReference type="InParanoid" id="A0A0D0B552"/>
<dbReference type="PANTHER" id="PTHR23510:SF64">
    <property type="entry name" value="INNER MEMBRANE TRANSPORT PROTEIN YAJR"/>
    <property type="match status" value="1"/>
</dbReference>
<reference evidence="6 7" key="1">
    <citation type="submission" date="2014-04" db="EMBL/GenBank/DDBJ databases">
        <authorList>
            <consortium name="DOE Joint Genome Institute"/>
            <person name="Kuo A."/>
            <person name="Ruytinx J."/>
            <person name="Rineau F."/>
            <person name="Colpaert J."/>
            <person name="Kohler A."/>
            <person name="Nagy L.G."/>
            <person name="Floudas D."/>
            <person name="Copeland A."/>
            <person name="Barry K.W."/>
            <person name="Cichocki N."/>
            <person name="Veneault-Fourrey C."/>
            <person name="LaButti K."/>
            <person name="Lindquist E.A."/>
            <person name="Lipzen A."/>
            <person name="Lundell T."/>
            <person name="Morin E."/>
            <person name="Murat C."/>
            <person name="Sun H."/>
            <person name="Tunlid A."/>
            <person name="Henrissat B."/>
            <person name="Grigoriev I.V."/>
            <person name="Hibbett D.S."/>
            <person name="Martin F."/>
            <person name="Nordberg H.P."/>
            <person name="Cantor M.N."/>
            <person name="Hua S.X."/>
        </authorList>
    </citation>
    <scope>NUCLEOTIDE SEQUENCE [LARGE SCALE GENOMIC DNA]</scope>
    <source>
        <strain evidence="6 7">UH-Slu-Lm8-n1</strain>
    </source>
</reference>
<dbReference type="Pfam" id="PF07690">
    <property type="entry name" value="MFS_1"/>
    <property type="match status" value="1"/>
</dbReference>
<dbReference type="InterPro" id="IPR036259">
    <property type="entry name" value="MFS_trans_sf"/>
</dbReference>
<feature type="transmembrane region" description="Helical" evidence="5">
    <location>
        <begin position="69"/>
        <end position="88"/>
    </location>
</feature>
<dbReference type="InterPro" id="IPR051068">
    <property type="entry name" value="MFS_Domain-Containing_Protein"/>
</dbReference>
<dbReference type="Gene3D" id="1.20.1250.20">
    <property type="entry name" value="MFS general substrate transporter like domains"/>
    <property type="match status" value="1"/>
</dbReference>
<name>A0A0D0B552_9AGAM</name>
<feature type="transmembrane region" description="Helical" evidence="5">
    <location>
        <begin position="385"/>
        <end position="410"/>
    </location>
</feature>
<feature type="transmembrane region" description="Helical" evidence="5">
    <location>
        <begin position="100"/>
        <end position="118"/>
    </location>
</feature>
<feature type="transmembrane region" description="Helical" evidence="5">
    <location>
        <begin position="198"/>
        <end position="216"/>
    </location>
</feature>
<feature type="transmembrane region" description="Helical" evidence="5">
    <location>
        <begin position="285"/>
        <end position="308"/>
    </location>
</feature>
<dbReference type="SUPFAM" id="SSF103473">
    <property type="entry name" value="MFS general substrate transporter"/>
    <property type="match status" value="1"/>
</dbReference>
<proteinExistence type="predicted"/>
<dbReference type="FunCoup" id="A0A0D0B552">
    <property type="interactions" value="60"/>
</dbReference>
<reference evidence="7" key="2">
    <citation type="submission" date="2015-01" db="EMBL/GenBank/DDBJ databases">
        <title>Evolutionary Origins and Diversification of the Mycorrhizal Mutualists.</title>
        <authorList>
            <consortium name="DOE Joint Genome Institute"/>
            <consortium name="Mycorrhizal Genomics Consortium"/>
            <person name="Kohler A."/>
            <person name="Kuo A."/>
            <person name="Nagy L.G."/>
            <person name="Floudas D."/>
            <person name="Copeland A."/>
            <person name="Barry K.W."/>
            <person name="Cichocki N."/>
            <person name="Veneault-Fourrey C."/>
            <person name="LaButti K."/>
            <person name="Lindquist E.A."/>
            <person name="Lipzen A."/>
            <person name="Lundell T."/>
            <person name="Morin E."/>
            <person name="Murat C."/>
            <person name="Riley R."/>
            <person name="Ohm R."/>
            <person name="Sun H."/>
            <person name="Tunlid A."/>
            <person name="Henrissat B."/>
            <person name="Grigoriev I.V."/>
            <person name="Hibbett D.S."/>
            <person name="Martin F."/>
        </authorList>
    </citation>
    <scope>NUCLEOTIDE SEQUENCE [LARGE SCALE GENOMIC DNA]</scope>
    <source>
        <strain evidence="7">UH-Slu-Lm8-n1</strain>
    </source>
</reference>
<evidence type="ECO:0000256" key="2">
    <source>
        <dbReference type="ARBA" id="ARBA00022692"/>
    </source>
</evidence>
<dbReference type="EMBL" id="KN835262">
    <property type="protein sequence ID" value="KIK41637.1"/>
    <property type="molecule type" value="Genomic_DNA"/>
</dbReference>
<dbReference type="STRING" id="930992.A0A0D0B552"/>